<sequence>MFRAPLQRLRNLLPAKGGRRRDATTQATTPNVHTLTSTLSSMDLNQCPTPLRDVNPATLLGENSSVLGPEVLHAIMQNCSPHDLAMLHQTCRAFRDHIDAKPALWRSARKSVAGAPEPTALPPKASSGQPAVPPATQPTGQQDSEMSDVEETPTEAEWALHLFTGALEIKRGFMVVPGHWFDSYNSQWNKSQKKNLALLGDFVCKKERLGFDARKRRVREFMRTPACLRLLHAFRRDLEDIDWTSFESAYPAMVDEIARAKTGHLAMLPVGFRLHSRDRVACPQCHPPPAVPRPYKVIHRKLMYLGPDGQPILGWKEPKKYMISNGLKDHYEAKHPNVPPALVQVTHPCVACPSRTTKVKLYCPQGMIAHHHHAHGPINPVR</sequence>
<dbReference type="KEGG" id="scm:SCHCO_02668848"/>
<dbReference type="InParanoid" id="D8Q7F3"/>
<protein>
    <submittedName>
        <fullName evidence="3">Expressed protein</fullName>
    </submittedName>
</protein>
<dbReference type="OrthoDB" id="3038019at2759"/>
<reference evidence="3 4" key="1">
    <citation type="journal article" date="2010" name="Nat. Biotechnol.">
        <title>Genome sequence of the model mushroom Schizophyllum commune.</title>
        <authorList>
            <person name="Ohm R.A."/>
            <person name="de Jong J.F."/>
            <person name="Lugones L.G."/>
            <person name="Aerts A."/>
            <person name="Kothe E."/>
            <person name="Stajich J.E."/>
            <person name="de Vries R.P."/>
            <person name="Record E."/>
            <person name="Levasseur A."/>
            <person name="Baker S.E."/>
            <person name="Bartholomew K.A."/>
            <person name="Coutinho P.M."/>
            <person name="Erdmann S."/>
            <person name="Fowler T.J."/>
            <person name="Gathman A.C."/>
            <person name="Lombard V."/>
            <person name="Henrissat B."/>
            <person name="Knabe N."/>
            <person name="Kuees U."/>
            <person name="Lilly W.W."/>
            <person name="Lindquist E."/>
            <person name="Lucas S."/>
            <person name="Magnuson J.K."/>
            <person name="Piumi F."/>
            <person name="Raudaskoski M."/>
            <person name="Salamov A."/>
            <person name="Schmutz J."/>
            <person name="Schwarze F.W.M.R."/>
            <person name="vanKuyk P.A."/>
            <person name="Horton J.S."/>
            <person name="Grigoriev I.V."/>
            <person name="Woesten H.A.B."/>
        </authorList>
    </citation>
    <scope>NUCLEOTIDE SEQUENCE [LARGE SCALE GENOMIC DNA]</scope>
    <source>
        <strain evidence="4">H4-8 / FGSC 9210</strain>
    </source>
</reference>
<feature type="region of interest" description="Disordered" evidence="1">
    <location>
        <begin position="109"/>
        <end position="151"/>
    </location>
</feature>
<organism evidence="4">
    <name type="scientific">Schizophyllum commune (strain H4-8 / FGSC 9210)</name>
    <name type="common">Split gill fungus</name>
    <dbReference type="NCBI Taxonomy" id="578458"/>
    <lineage>
        <taxon>Eukaryota</taxon>
        <taxon>Fungi</taxon>
        <taxon>Dikarya</taxon>
        <taxon>Basidiomycota</taxon>
        <taxon>Agaricomycotina</taxon>
        <taxon>Agaricomycetes</taxon>
        <taxon>Agaricomycetidae</taxon>
        <taxon>Agaricales</taxon>
        <taxon>Schizophyllaceae</taxon>
        <taxon>Schizophyllum</taxon>
    </lineage>
</organism>
<dbReference type="EMBL" id="GL377307">
    <property type="protein sequence ID" value="EFI96410.1"/>
    <property type="molecule type" value="Genomic_DNA"/>
</dbReference>
<dbReference type="GeneID" id="9587438"/>
<evidence type="ECO:0000259" key="2">
    <source>
        <dbReference type="Pfam" id="PF12937"/>
    </source>
</evidence>
<proteinExistence type="predicted"/>
<evidence type="ECO:0000313" key="3">
    <source>
        <dbReference type="EMBL" id="EFI96410.1"/>
    </source>
</evidence>
<dbReference type="SUPFAM" id="SSF81383">
    <property type="entry name" value="F-box domain"/>
    <property type="match status" value="1"/>
</dbReference>
<dbReference type="AlphaFoldDB" id="D8Q7F3"/>
<accession>D8Q7F3</accession>
<dbReference type="HOGENOM" id="CLU_824269_0_0_1"/>
<dbReference type="Proteomes" id="UP000007431">
    <property type="component" value="Unassembled WGS sequence"/>
</dbReference>
<dbReference type="VEuPathDB" id="FungiDB:SCHCODRAFT_02668848"/>
<evidence type="ECO:0000256" key="1">
    <source>
        <dbReference type="SAM" id="MobiDB-lite"/>
    </source>
</evidence>
<dbReference type="CDD" id="cd09917">
    <property type="entry name" value="F-box_SF"/>
    <property type="match status" value="1"/>
</dbReference>
<keyword evidence="4" id="KW-1185">Reference proteome</keyword>
<feature type="non-terminal residue" evidence="3">
    <location>
        <position position="382"/>
    </location>
</feature>
<dbReference type="InterPro" id="IPR036047">
    <property type="entry name" value="F-box-like_dom_sf"/>
</dbReference>
<dbReference type="Gene3D" id="1.20.1280.50">
    <property type="match status" value="1"/>
</dbReference>
<gene>
    <name evidence="3" type="ORF">SCHCODRAFT_109731</name>
</gene>
<dbReference type="Pfam" id="PF12937">
    <property type="entry name" value="F-box-like"/>
    <property type="match status" value="1"/>
</dbReference>
<name>D8Q7F3_SCHCM</name>
<dbReference type="RefSeq" id="XP_003031313.1">
    <property type="nucleotide sequence ID" value="XM_003031267.1"/>
</dbReference>
<dbReference type="InterPro" id="IPR001810">
    <property type="entry name" value="F-box_dom"/>
</dbReference>
<feature type="domain" description="F-box" evidence="2">
    <location>
        <begin position="69"/>
        <end position="107"/>
    </location>
</feature>
<evidence type="ECO:0000313" key="4">
    <source>
        <dbReference type="Proteomes" id="UP000007431"/>
    </source>
</evidence>